<name>A0A6J4VEJ8_9BACT</name>
<dbReference type="AlphaFoldDB" id="A0A6J4VEJ8"/>
<dbReference type="EMBL" id="CADCWK010000339">
    <property type="protein sequence ID" value="CAA9573248.1"/>
    <property type="molecule type" value="Genomic_DNA"/>
</dbReference>
<reference evidence="1" key="1">
    <citation type="submission" date="2020-02" db="EMBL/GenBank/DDBJ databases">
        <authorList>
            <person name="Meier V. D."/>
        </authorList>
    </citation>
    <scope>NUCLEOTIDE SEQUENCE</scope>
    <source>
        <strain evidence="1">AVDCRST_MAG33</strain>
    </source>
</reference>
<feature type="non-terminal residue" evidence="1">
    <location>
        <position position="1"/>
    </location>
</feature>
<organism evidence="1">
    <name type="scientific">uncultured Thermomicrobiales bacterium</name>
    <dbReference type="NCBI Taxonomy" id="1645740"/>
    <lineage>
        <taxon>Bacteria</taxon>
        <taxon>Pseudomonadati</taxon>
        <taxon>Thermomicrobiota</taxon>
        <taxon>Thermomicrobia</taxon>
        <taxon>Thermomicrobiales</taxon>
        <taxon>environmental samples</taxon>
    </lineage>
</organism>
<protein>
    <submittedName>
        <fullName evidence="1">Uncharacterized protein</fullName>
    </submittedName>
</protein>
<accession>A0A6J4VEJ8</accession>
<feature type="non-terminal residue" evidence="1">
    <location>
        <position position="74"/>
    </location>
</feature>
<sequence>RALVETVARRRRLDPDRRDAGRRGRLLRLPDAHRVERARLDLPVVRPQCRPDSRAAGHGGLWVLAAAGRPGGDV</sequence>
<gene>
    <name evidence="1" type="ORF">AVDCRST_MAG33-2754</name>
</gene>
<proteinExistence type="predicted"/>
<evidence type="ECO:0000313" key="1">
    <source>
        <dbReference type="EMBL" id="CAA9573248.1"/>
    </source>
</evidence>